<evidence type="ECO:0000256" key="3">
    <source>
        <dbReference type="ARBA" id="ARBA00022679"/>
    </source>
</evidence>
<evidence type="ECO:0000256" key="1">
    <source>
        <dbReference type="ARBA" id="ARBA00011900"/>
    </source>
</evidence>
<dbReference type="HOGENOM" id="CLU_025185_0_0_9"/>
<keyword evidence="8" id="KW-1185">Reference proteome</keyword>
<dbReference type="PANTHER" id="PTHR33841:SF1">
    <property type="entry name" value="DNA METHYLTRANSFERASE A"/>
    <property type="match status" value="1"/>
</dbReference>
<gene>
    <name evidence="7" type="ordered locus">CLOST_2532</name>
</gene>
<dbReference type="InterPro" id="IPR002052">
    <property type="entry name" value="DNA_methylase_N6_adenine_CS"/>
</dbReference>
<dbReference type="AlphaFoldDB" id="E3PVU4"/>
<dbReference type="Gene3D" id="3.40.50.150">
    <property type="entry name" value="Vaccinia Virus protein VP39"/>
    <property type="match status" value="1"/>
</dbReference>
<sequence length="509" mass="58974">MSIIDLHVSTENSFNEINGNNRSIELKEKYEQYYTPTNIANYMAAMFKPKKKKSITMLDPGVGMGSLTIAFVRNVLEWDNHPVEIKALLYEIDETVKFRLEENLSELKEYCLSHGVTFQWELKFTDFISDSVEKILRGDIDIFDYVILNPPYRKMVSGSKEDDELRGIGIQSANYYAAFVSLSKRYLKQHGEYVAITPRSFCNGVYFLPYRKDMELDTRYLDFHLFDSRTSPFSKDQVLQETIIYHGIKEIWDSNKYVNVLHSTDSSFSDTSKQLLKLEEIVYPSDANRVIRILRNGDEKQISDRINALPCTLKDIGLDVSTGPIVGFREKSENISKDVVENSYPYLYSKHIKNGAIVWPLNDAKNNSIIGDDSNLKRLRNRGNYVLVKRMSSKEERRRIICGVLKASDYNYEYFGFDNKTNYYHRNKSGFELEVTKGLCVFLSASLVDIYFRTFSGHTQVNASDLKSLRYPTINDLKELSSAYDDESDNQDSIDRKVEEIIKKYHNQD</sequence>
<dbReference type="GO" id="GO:0032259">
    <property type="term" value="P:methylation"/>
    <property type="evidence" value="ECO:0007669"/>
    <property type="project" value="UniProtKB-KW"/>
</dbReference>
<dbReference type="PROSITE" id="PS00092">
    <property type="entry name" value="N6_MTASE"/>
    <property type="match status" value="1"/>
</dbReference>
<evidence type="ECO:0000256" key="2">
    <source>
        <dbReference type="ARBA" id="ARBA00022603"/>
    </source>
</evidence>
<dbReference type="EMBL" id="FP565809">
    <property type="protein sequence ID" value="CBH22647.1"/>
    <property type="molecule type" value="Genomic_DNA"/>
</dbReference>
<dbReference type="Pfam" id="PF07669">
    <property type="entry name" value="Eco57I"/>
    <property type="match status" value="1"/>
</dbReference>
<evidence type="ECO:0000259" key="6">
    <source>
        <dbReference type="Pfam" id="PF07669"/>
    </source>
</evidence>
<dbReference type="SUPFAM" id="SSF53335">
    <property type="entry name" value="S-adenosyl-L-methionine-dependent methyltransferases"/>
    <property type="match status" value="1"/>
</dbReference>
<accession>E3PVU4</accession>
<organism evidence="7 8">
    <name type="scientific">Acetoanaerobium sticklandii (strain ATCC 12662 / DSM 519 / JCM 1433 / CCUG 9281 / NCIMB 10654 / HF)</name>
    <name type="common">Clostridium sticklandii</name>
    <dbReference type="NCBI Taxonomy" id="499177"/>
    <lineage>
        <taxon>Bacteria</taxon>
        <taxon>Bacillati</taxon>
        <taxon>Bacillota</taxon>
        <taxon>Clostridia</taxon>
        <taxon>Peptostreptococcales</taxon>
        <taxon>Filifactoraceae</taxon>
        <taxon>Acetoanaerobium</taxon>
    </lineage>
</organism>
<evidence type="ECO:0000256" key="5">
    <source>
        <dbReference type="ARBA" id="ARBA00047942"/>
    </source>
</evidence>
<dbReference type="BioCyc" id="CSTI499177:GJE9-2625-MONOMER"/>
<evidence type="ECO:0000256" key="4">
    <source>
        <dbReference type="ARBA" id="ARBA00022691"/>
    </source>
</evidence>
<keyword evidence="3 7" id="KW-0808">Transferase</keyword>
<proteinExistence type="predicted"/>
<name>E3PVU4_ACESD</name>
<dbReference type="InterPro" id="IPR029063">
    <property type="entry name" value="SAM-dependent_MTases_sf"/>
</dbReference>
<dbReference type="PRINTS" id="PR00507">
    <property type="entry name" value="N12N6MTFRASE"/>
</dbReference>
<dbReference type="EC" id="2.1.1.72" evidence="1"/>
<evidence type="ECO:0000313" key="7">
    <source>
        <dbReference type="EMBL" id="CBH22647.1"/>
    </source>
</evidence>
<dbReference type="GO" id="GO:0003676">
    <property type="term" value="F:nucleic acid binding"/>
    <property type="evidence" value="ECO:0007669"/>
    <property type="project" value="InterPro"/>
</dbReference>
<protein>
    <recommendedName>
        <fullName evidence="1">site-specific DNA-methyltransferase (adenine-specific)</fullName>
        <ecNumber evidence="1">2.1.1.72</ecNumber>
    </recommendedName>
</protein>
<dbReference type="InterPro" id="IPR050953">
    <property type="entry name" value="N4_N6_ade-DNA_methylase"/>
</dbReference>
<dbReference type="PANTHER" id="PTHR33841">
    <property type="entry name" value="DNA METHYLTRANSFERASE YEEA-RELATED"/>
    <property type="match status" value="1"/>
</dbReference>
<reference evidence="8" key="1">
    <citation type="journal article" date="2010" name="BMC Genomics">
        <title>Clostridium sticklandii, a specialist in amino acid degradation:revisiting its metabolism through its genome sequence.</title>
        <authorList>
            <person name="Fonknechten N."/>
            <person name="Chaussonnerie S."/>
            <person name="Tricot S."/>
            <person name="Lajus A."/>
            <person name="Andreesen J.R."/>
            <person name="Perchat N."/>
            <person name="Pelletier E."/>
            <person name="Gouyvenoux M."/>
            <person name="Barbe V."/>
            <person name="Salanoubat M."/>
            <person name="Le Paslier D."/>
            <person name="Weissenbach J."/>
            <person name="Cohen G.N."/>
            <person name="Kreimeyer A."/>
        </authorList>
    </citation>
    <scope>NUCLEOTIDE SEQUENCE [LARGE SCALE GENOMIC DNA]</scope>
    <source>
        <strain evidence="8">ATCC 12662 / DSM 519 / JCM 1433 / CCUG 9281 / NCIMB 10654 / HF</strain>
    </source>
</reference>
<dbReference type="InterPro" id="IPR011639">
    <property type="entry name" value="MethylTrfase_TaqI-like_dom"/>
</dbReference>
<dbReference type="GO" id="GO:0009007">
    <property type="term" value="F:site-specific DNA-methyltransferase (adenine-specific) activity"/>
    <property type="evidence" value="ECO:0007669"/>
    <property type="project" value="UniProtKB-EC"/>
</dbReference>
<dbReference type="KEGG" id="cst:CLOST_2532"/>
<keyword evidence="4" id="KW-0949">S-adenosyl-L-methionine</keyword>
<comment type="catalytic activity">
    <reaction evidence="5">
        <text>a 2'-deoxyadenosine in DNA + S-adenosyl-L-methionine = an N(6)-methyl-2'-deoxyadenosine in DNA + S-adenosyl-L-homocysteine + H(+)</text>
        <dbReference type="Rhea" id="RHEA:15197"/>
        <dbReference type="Rhea" id="RHEA-COMP:12418"/>
        <dbReference type="Rhea" id="RHEA-COMP:12419"/>
        <dbReference type="ChEBI" id="CHEBI:15378"/>
        <dbReference type="ChEBI" id="CHEBI:57856"/>
        <dbReference type="ChEBI" id="CHEBI:59789"/>
        <dbReference type="ChEBI" id="CHEBI:90615"/>
        <dbReference type="ChEBI" id="CHEBI:90616"/>
        <dbReference type="EC" id="2.1.1.72"/>
    </reaction>
</comment>
<dbReference type="Proteomes" id="UP000007041">
    <property type="component" value="Chromosome"/>
</dbReference>
<dbReference type="STRING" id="1511.CLOST_2532"/>
<evidence type="ECO:0000313" key="8">
    <source>
        <dbReference type="Proteomes" id="UP000007041"/>
    </source>
</evidence>
<dbReference type="REBASE" id="28792">
    <property type="entry name" value="M.CstSORF2532P"/>
</dbReference>
<keyword evidence="2 7" id="KW-0489">Methyltransferase</keyword>
<dbReference type="GO" id="GO:0006304">
    <property type="term" value="P:DNA modification"/>
    <property type="evidence" value="ECO:0007669"/>
    <property type="project" value="InterPro"/>
</dbReference>
<feature type="domain" description="Type II methyltransferase M.TaqI-like" evidence="6">
    <location>
        <begin position="100"/>
        <end position="225"/>
    </location>
</feature>
<dbReference type="eggNOG" id="COG0827">
    <property type="taxonomic scope" value="Bacteria"/>
</dbReference>